<keyword evidence="2" id="KW-1185">Reference proteome</keyword>
<dbReference type="AlphaFoldDB" id="A0A067TI75"/>
<dbReference type="EMBL" id="KL142374">
    <property type="protein sequence ID" value="KDR78683.1"/>
    <property type="molecule type" value="Genomic_DNA"/>
</dbReference>
<evidence type="ECO:0000313" key="2">
    <source>
        <dbReference type="Proteomes" id="UP000027222"/>
    </source>
</evidence>
<reference evidence="2" key="1">
    <citation type="journal article" date="2014" name="Proc. Natl. Acad. Sci. U.S.A.">
        <title>Extensive sampling of basidiomycete genomes demonstrates inadequacy of the white-rot/brown-rot paradigm for wood decay fungi.</title>
        <authorList>
            <person name="Riley R."/>
            <person name="Salamov A.A."/>
            <person name="Brown D.W."/>
            <person name="Nagy L.G."/>
            <person name="Floudas D."/>
            <person name="Held B.W."/>
            <person name="Levasseur A."/>
            <person name="Lombard V."/>
            <person name="Morin E."/>
            <person name="Otillar R."/>
            <person name="Lindquist E.A."/>
            <person name="Sun H."/>
            <person name="LaButti K.M."/>
            <person name="Schmutz J."/>
            <person name="Jabbour D."/>
            <person name="Luo H."/>
            <person name="Baker S.E."/>
            <person name="Pisabarro A.G."/>
            <person name="Walton J.D."/>
            <person name="Blanchette R.A."/>
            <person name="Henrissat B."/>
            <person name="Martin F."/>
            <person name="Cullen D."/>
            <person name="Hibbett D.S."/>
            <person name="Grigoriev I.V."/>
        </authorList>
    </citation>
    <scope>NUCLEOTIDE SEQUENCE [LARGE SCALE GENOMIC DNA]</scope>
    <source>
        <strain evidence="2">CBS 339.88</strain>
    </source>
</reference>
<dbReference type="Proteomes" id="UP000027222">
    <property type="component" value="Unassembled WGS sequence"/>
</dbReference>
<proteinExistence type="predicted"/>
<name>A0A067TI75_GALM3</name>
<dbReference type="HOGENOM" id="CLU_1081998_0_0_1"/>
<evidence type="ECO:0000313" key="1">
    <source>
        <dbReference type="EMBL" id="KDR78683.1"/>
    </source>
</evidence>
<protein>
    <submittedName>
        <fullName evidence="1">Uncharacterized protein</fullName>
    </submittedName>
</protein>
<accession>A0A067TI75</accession>
<gene>
    <name evidence="1" type="ORF">GALMADRAFT_244181</name>
</gene>
<sequence>MSSSTPRFLTSRSDYNDIVLFRHIRQSLAAAQTETVEAFCTVAASKPGSEFHYLGLLWNCAFKAGIASTGAHLEPTTLPSPLVPPSSSPTMATTLLPVVAATLAPKISPSLSAFTRDFSALRSNSQKPFGSLQYRFRRCSGPKNRLPALIAPRQITQSVCLPLESTQSHSTAVPPPEPSSPAHIISPHPPHPICVPSLQIPIHCDPETPPPPTAFAFPSRSSCDTTPSTINTSTTRYLRTFVPRLSWPSRKPKLLRWLRAPLTLQPKGLQASLLRP</sequence>
<organism evidence="1 2">
    <name type="scientific">Galerina marginata (strain CBS 339.88)</name>
    <dbReference type="NCBI Taxonomy" id="685588"/>
    <lineage>
        <taxon>Eukaryota</taxon>
        <taxon>Fungi</taxon>
        <taxon>Dikarya</taxon>
        <taxon>Basidiomycota</taxon>
        <taxon>Agaricomycotina</taxon>
        <taxon>Agaricomycetes</taxon>
        <taxon>Agaricomycetidae</taxon>
        <taxon>Agaricales</taxon>
        <taxon>Agaricineae</taxon>
        <taxon>Strophariaceae</taxon>
        <taxon>Galerina</taxon>
    </lineage>
</organism>